<accession>A0A1E1MCY8</accession>
<gene>
    <name evidence="2" type="ORF">RSE6_07491</name>
</gene>
<dbReference type="Proteomes" id="UP000177625">
    <property type="component" value="Unassembled WGS sequence"/>
</dbReference>
<proteinExistence type="predicted"/>
<evidence type="ECO:0000313" key="2">
    <source>
        <dbReference type="EMBL" id="CZT46976.1"/>
    </source>
</evidence>
<protein>
    <submittedName>
        <fullName evidence="2">Uncharacterized protein</fullName>
    </submittedName>
</protein>
<evidence type="ECO:0000256" key="1">
    <source>
        <dbReference type="SAM" id="SignalP"/>
    </source>
</evidence>
<keyword evidence="3" id="KW-1185">Reference proteome</keyword>
<reference evidence="3" key="1">
    <citation type="submission" date="2016-03" db="EMBL/GenBank/DDBJ databases">
        <authorList>
            <person name="Guldener U."/>
        </authorList>
    </citation>
    <scope>NUCLEOTIDE SEQUENCE [LARGE SCALE GENOMIC DNA]</scope>
</reference>
<feature type="chain" id="PRO_5009448176" evidence="1">
    <location>
        <begin position="29"/>
        <end position="172"/>
    </location>
</feature>
<dbReference type="EMBL" id="FJVC01000274">
    <property type="protein sequence ID" value="CZT46976.1"/>
    <property type="molecule type" value="Genomic_DNA"/>
</dbReference>
<name>A0A1E1MCY8_RHYSE</name>
<evidence type="ECO:0000313" key="3">
    <source>
        <dbReference type="Proteomes" id="UP000177625"/>
    </source>
</evidence>
<organism evidence="2 3">
    <name type="scientific">Rhynchosporium secalis</name>
    <name type="common">Barley scald fungus</name>
    <dbReference type="NCBI Taxonomy" id="38038"/>
    <lineage>
        <taxon>Eukaryota</taxon>
        <taxon>Fungi</taxon>
        <taxon>Dikarya</taxon>
        <taxon>Ascomycota</taxon>
        <taxon>Pezizomycotina</taxon>
        <taxon>Leotiomycetes</taxon>
        <taxon>Helotiales</taxon>
        <taxon>Ploettnerulaceae</taxon>
        <taxon>Rhynchosporium</taxon>
    </lineage>
</organism>
<feature type="signal peptide" evidence="1">
    <location>
        <begin position="1"/>
        <end position="28"/>
    </location>
</feature>
<sequence length="172" mass="19576">MRNTWPYVPSNNIILLYLNLDLLLSADCTRHIIRARANSDCGSHDNLRIHKGQGRKNLRLTIEEVKATPRTFHPEYFRNQNNELPLEFYLLILGPGPLINADAETTTLKTPQRSCSQVPVPVPNYHLPSVYSSSSLSTSVFLAKKSMCDIHRIIYDDWQCQSNDHGGLDHGY</sequence>
<keyword evidence="1" id="KW-0732">Signal</keyword>
<dbReference type="AlphaFoldDB" id="A0A1E1MCY8"/>